<keyword evidence="1" id="KW-1133">Transmembrane helix</keyword>
<dbReference type="AlphaFoldDB" id="U9U5U0"/>
<proteinExistence type="predicted"/>
<protein>
    <submittedName>
        <fullName evidence="2">Uncharacterized protein</fullName>
    </submittedName>
</protein>
<dbReference type="VEuPathDB" id="FungiDB:RhiirFUN_011358"/>
<sequence length="255" mass="29332">IHSKYNFIISATSESKSSAIQQTPPAPTPTPISTVILSNTPTRIINTSVIKYKNVSKIILVILIIIVSFHMIQYTKSITKEECMETTEKNEQPKEDWEDFLHLSYVTYWTYQAKIAEKLRLKMISNIFCFSGRLYFAKMTVDIVGNWVIFTETERKKKLNKLIKRYDHLPTKMYHSPLSKTQENKSKFTNTKSLSSIDINVQLSSPEVIKKSASTPSKTIIEASSITEITNWCSQIQEDSRNSVFTIFIILQFII</sequence>
<accession>U9U5U0</accession>
<evidence type="ECO:0000313" key="2">
    <source>
        <dbReference type="EMBL" id="ESA15764.1"/>
    </source>
</evidence>
<name>U9U5U0_RHIID</name>
<keyword evidence="1" id="KW-0472">Membrane</keyword>
<keyword evidence="1" id="KW-0812">Transmembrane</keyword>
<feature type="transmembrane region" description="Helical" evidence="1">
    <location>
        <begin position="58"/>
        <end position="75"/>
    </location>
</feature>
<evidence type="ECO:0000256" key="1">
    <source>
        <dbReference type="SAM" id="Phobius"/>
    </source>
</evidence>
<gene>
    <name evidence="2" type="ORF">GLOINDRAFT_94787</name>
</gene>
<organism evidence="2">
    <name type="scientific">Rhizophagus irregularis (strain DAOM 181602 / DAOM 197198 / MUCL 43194)</name>
    <name type="common">Arbuscular mycorrhizal fungus</name>
    <name type="synonym">Glomus intraradices</name>
    <dbReference type="NCBI Taxonomy" id="747089"/>
    <lineage>
        <taxon>Eukaryota</taxon>
        <taxon>Fungi</taxon>
        <taxon>Fungi incertae sedis</taxon>
        <taxon>Mucoromycota</taxon>
        <taxon>Glomeromycotina</taxon>
        <taxon>Glomeromycetes</taxon>
        <taxon>Glomerales</taxon>
        <taxon>Glomeraceae</taxon>
        <taxon>Rhizophagus</taxon>
    </lineage>
</organism>
<dbReference type="EMBL" id="KI281670">
    <property type="protein sequence ID" value="ESA15764.1"/>
    <property type="molecule type" value="Genomic_DNA"/>
</dbReference>
<feature type="non-terminal residue" evidence="2">
    <location>
        <position position="1"/>
    </location>
</feature>
<reference evidence="2" key="1">
    <citation type="submission" date="2013-07" db="EMBL/GenBank/DDBJ databases">
        <title>The genome of an arbuscular mycorrhizal fungus provides insights into the evolution of the oldest plant symbiosis.</title>
        <authorList>
            <consortium name="DOE Joint Genome Institute"/>
            <person name="Tisserant E."/>
            <person name="Malbreil M."/>
            <person name="Kuo A."/>
            <person name="Kohler A."/>
            <person name="Symeonidi A."/>
            <person name="Balestrini R."/>
            <person name="Charron P."/>
            <person name="Duensing N."/>
            <person name="Frei-dit-Frey N."/>
            <person name="Gianinazzi-Pearson V."/>
            <person name="Gilbert B."/>
            <person name="Handa Y."/>
            <person name="Hijri M."/>
            <person name="Kaul R."/>
            <person name="Kawaguchi M."/>
            <person name="Krajinski F."/>
            <person name="Lammers P."/>
            <person name="Lapierre D."/>
            <person name="Masclaux F.G."/>
            <person name="Murat C."/>
            <person name="Morin E."/>
            <person name="Ndikumana S."/>
            <person name="Pagni M."/>
            <person name="Petitpierre D."/>
            <person name="Requena N."/>
            <person name="Rosikiewicz P."/>
            <person name="Riley R."/>
            <person name="Saito K."/>
            <person name="San Clemente H."/>
            <person name="Shapiro H."/>
            <person name="van Tuinen D."/>
            <person name="Becard G."/>
            <person name="Bonfante P."/>
            <person name="Paszkowski U."/>
            <person name="Shachar-Hill Y."/>
            <person name="Young J.P."/>
            <person name="Sanders I.R."/>
            <person name="Henrissat B."/>
            <person name="Rensing S.A."/>
            <person name="Grigoriev I.V."/>
            <person name="Corradi N."/>
            <person name="Roux C."/>
            <person name="Martin F."/>
        </authorList>
    </citation>
    <scope>NUCLEOTIDE SEQUENCE</scope>
    <source>
        <strain evidence="2">DAOM 197198</strain>
    </source>
</reference>
<dbReference type="HOGENOM" id="CLU_1092192_0_0_1"/>